<evidence type="ECO:0000256" key="6">
    <source>
        <dbReference type="ARBA" id="ARBA00023315"/>
    </source>
</evidence>
<dbReference type="InterPro" id="IPR016035">
    <property type="entry name" value="Acyl_Trfase/lysoPLipase"/>
</dbReference>
<dbReference type="FunFam" id="3.40.47.10:FF:000019">
    <property type="entry name" value="Polyketide synthase type I"/>
    <property type="match status" value="2"/>
</dbReference>
<evidence type="ECO:0000313" key="13">
    <source>
        <dbReference type="EMBL" id="CCE88376.1"/>
    </source>
</evidence>
<dbReference type="PROSITE" id="PS52019">
    <property type="entry name" value="PKS_MFAS_DH"/>
    <property type="match status" value="2"/>
</dbReference>
<dbReference type="SUPFAM" id="SSF50129">
    <property type="entry name" value="GroES-like"/>
    <property type="match status" value="1"/>
</dbReference>
<evidence type="ECO:0000256" key="7">
    <source>
        <dbReference type="ARBA" id="ARBA00054155"/>
    </source>
</evidence>
<dbReference type="InterPro" id="IPR020806">
    <property type="entry name" value="PKS_PP-bd"/>
</dbReference>
<dbReference type="InterPro" id="IPR013968">
    <property type="entry name" value="PKS_KR"/>
</dbReference>
<dbReference type="InterPro" id="IPR001227">
    <property type="entry name" value="Ac_transferase_dom_sf"/>
</dbReference>
<dbReference type="InterPro" id="IPR013154">
    <property type="entry name" value="ADH-like_N"/>
</dbReference>
<dbReference type="FunFam" id="3.40.50.720:FF:000209">
    <property type="entry name" value="Polyketide synthase Pks12"/>
    <property type="match status" value="1"/>
</dbReference>
<dbReference type="PROSITE" id="PS00012">
    <property type="entry name" value="PHOSPHOPANTETHEINE"/>
    <property type="match status" value="2"/>
</dbReference>
<evidence type="ECO:0000259" key="12">
    <source>
        <dbReference type="PROSITE" id="PS52019"/>
    </source>
</evidence>
<dbReference type="PROSITE" id="PS01162">
    <property type="entry name" value="QOR_ZETA_CRYSTAL"/>
    <property type="match status" value="1"/>
</dbReference>
<evidence type="ECO:0000256" key="2">
    <source>
        <dbReference type="ARBA" id="ARBA00022553"/>
    </source>
</evidence>
<comment type="function">
    <text evidence="7">Involved in production of the polyketide antibiotic thailandamide.</text>
</comment>
<dbReference type="GO" id="GO:0031177">
    <property type="term" value="F:phosphopantetheine binding"/>
    <property type="evidence" value="ECO:0007669"/>
    <property type="project" value="InterPro"/>
</dbReference>
<reference evidence="13" key="1">
    <citation type="submission" date="2011-12" db="EMBL/GenBank/DDBJ databases">
        <authorList>
            <person name="Krug D."/>
        </authorList>
    </citation>
    <scope>NUCLEOTIDE SEQUENCE</scope>
    <source>
        <strain evidence="13">So ce38</strain>
    </source>
</reference>
<keyword evidence="2" id="KW-0597">Phosphoprotein</keyword>
<feature type="domain" description="Carrier" evidence="10">
    <location>
        <begin position="3880"/>
        <end position="3957"/>
    </location>
</feature>
<dbReference type="Pfam" id="PF14765">
    <property type="entry name" value="PS-DH"/>
    <property type="match status" value="2"/>
</dbReference>
<dbReference type="CDD" id="cd08955">
    <property type="entry name" value="KR_2_FAS_SDR_x"/>
    <property type="match status" value="1"/>
</dbReference>
<dbReference type="PANTHER" id="PTHR43775">
    <property type="entry name" value="FATTY ACID SYNTHASE"/>
    <property type="match status" value="1"/>
</dbReference>
<sequence>MTTGNNGAAPASVVDDETTAPANQSPLQRALFALRKARGKLEDLERARTEPVAIIGMSCRFPGGGAGPEAFWRALSEGVDGVKRIPAERWSAEEVGSKRPEVRWAGLLDGLDGFDAGFFGISPREACRLDPQQRLLLEVAWEALESAGERAEALQGSRTGVFLGMSNLDYQQLVREAGEFDVYSGTGNASSTAAGRISYVLGLEGPCMIVDTACSSSLVAVHLACQSLRGRESDLALAGGVNVVLDPTGMAMIVETQALSPDGRCKTFDARANGFVRGEGCGVVVLKRLSDAERDGDPIAAVIRGSAVNQDGRSTGLTAPNMLAQQALLRQALESARVSASDIGYVETHGTGTSLGDPIEFEALRAVLGAPRADGARCVLGALKTNVGHLEAAAGVAGLIKAALCLQRGVIPKNLHFETLNPRISLEGTPFVIPTENVPWEQSGKPRVAGVSAFALSGTNAHVIVEEAPPRRAPAPAQEATRHLLPLSAKSPEALVALAGVYQEWLTKGGGRELRLHDIAYTAGARRSHHEHRLGVVGASKEEIAAALAAYARGEAPAGLSQGKAPVAAPQVVFVFSGQGSQWAGMGQRLLEEEPAFRASMEASDAAIRRHASLSVIEEIRRPEETSRLGETIVAQPALFAVEVALAALLRSWGVAPDAVIGHSVGEIAAAHVAGILDLDQAARLVALRGRIMQRATGQGKMVSVALREEEARRALEGVEDRAGIGAINDPEHVVLSGETAAVAAVVERLRARGVEGRDLRVNYAFHSPQMAPLREELVEALGALTPRPGAIAMISTVRGERIPGEALDAEYWGDNVRQAVRLSQAITCAARRGPTLFVEVGPHPVLTLHVERTLLAQRSEGRPVPTLRRHKDERTQVLMALGSLYAQGRPVAWERLYPEGGRVADLPVYPWQRKRYWVEGASPRARAGGVPTGHPLLGAELAVAGVEAVFEAVLDPRRQRYLADHRVFGEVVMPGAALLEMAHAAGVRRGEGARHHVTQFTIEAPLRFVGEAARRVQVVLGEATSEGTPVAVYSQSVEAAREGGWVLHARGHVQAAGEGERPAPLDLEALRARCPAALSVEEVYARFEERGLEYGPAFQGMVELWQGRGEALSRLTLPEEAGGNGEGYGMHPALLDAALQTMASALGTSDQQSFLPFEFGAFTRFGEATGAAWAHVRLEGAAEPLSETLTATVTLADGEGQVLAALSSLRCKRASAETLRRAGAQANTGASLYRLAWQEQPAAGSARAPAGTWVLLEQGSALAPGLAARLRASGARVVTSTWEELRDGVEQALAGVASIAGVVCLWGEAPSPGPGASASVVDEAERTSARALGVIQALVGRGATSQLWFVTQGAQAVEPGETASVSQAPPWGLGRVAMVEHPELECRLVDLAPGAEDGLEALWQELCCPDDERQIARRAGKRLGLRLSAAPPAAGEPAPALAAAAEGTVLITGGLGALGLRVAWWLWEEHRAGHLLLVGRSAPEGERLAEIERLRAAGAAVTVAQADVGEARDVQRLLASIPAERPLRGVVHAAGVLDDGVLVEQSAARIGTVFRPKARGAWNLHTLTQGTPLGFFVLFSSLSSVLGSGGQGNYAAANAFLDALAHARRASGLAGQSLNWGAWADGGLASALSAALQARSSRAGFGMLTPAQGLSLLGQALGRPEAELVPVALDRRALERSFSGEVPPLWRGLIAAKPERGRGLAKGAWAERLGALDASARAAEVASALRADIARVLSFSSANEVPEERPLQELGLDSLMAVELRNAIAARAGKPLPATLLFDYPTLRDLKRYLLERVLAFDAPRPAAAAPSPRLSGREEAIAIVGIGCRYPGGVRDLTGFWSLLERGVDAIREVPKERWDIDAFYDPDPDAPGKTITRWGGFLDEIDGFDPAFFGISPREAEKMDPQHRQLLETSWEALESAGIVAERLMDSDTGVFVGLMYQDYATLGGSTPEAFDGYLGTGTAASIASGRISYWLGLKGPSLTLDTACSSSLVAIHLASQSLLAGECSLALAGGATVMLTPAPFIEFSRLRGLAPDGRCKSFDAAADGVAWGEGCGVVVLKRLSDAERDGDPILAVIRGSAVNQDGRSQGLTAPNGPSQEAVIRRALAQAGVAASAVDYVEAHGTGTPLGDSIEAQALSAVLGEGRSGERPLLVGSVKSNLGHTQAAAGVAGVIKTVLAMQHGLIPQSLHLKEPNPRLAWSELPLKVVAQPVPWEPSGKPRTAGVSSFGISGTNAHVIVEEAPSRQAPSAAQEASSYLLPLSAKSAAALTASARSWQQWLTEGEGKGQRLHDLAYTASVRRSHHEHRLGVVGTSREEIAGALEAYARGEAPAGVLSGRAWSAAPQVVFVFPGQGSQWVGMGKRLLEEEPVFRAAVEACDGAILREAGFSVVKELKAEERASRLGEIDVVQPVLFAMEVGLSALWRSWGVEPAAVVGHSMGEVAAAHVAGALTLEDAVAVICRRSRLLRKVSGKGAMALVELSLGEAEAALSGYAERLSVAVSNGPRSTVIAGEPSSLEEVLSKLEGQGVFCRRVKVDVASHSPQMDVLRSELLGALSGLSPKEASVPMWSTVSGERLRGEELVPGYWADNLRKPVLFSRVVRGLLEQGPTLFVELSPHPILVPALEENLREGESEGAALGSLRRQLDERRTLLESLGRLYEHGAAVDWKRLYPGGGRVEQLPAYAWQRARHWIAPGERPAGAAREARRADRGGSEHPLLGERLLSSAHADERAWEQGLSAAALPYLADHRVQGEMVFPGAGYVEMALAAGAAKLGTAELVLEEVSFEQMLALSDKGERIVQVVLAEQGAGRGAFQVASRVEGATIWTRHATGAVRLGGGGASATPAGERPEALKARLGTRLSAAEHYQRMRARQIDYGPAFQGLLELWAGEGEALGRVRLPDEVSDRGYTLHPALLDACLQVVAGLFSSSAETETYVPVGIRRVQVRARPSREAWVVATRRADSEAVEGERSCDLRIVDDEGQTLIALESLRGRRLEEASRREEEGALVGSVHEVTWRQVDPLPEPSFPPQGAWLVFSDQRGVGAALKARLSGVGQRCVRVFVGGGFERIEPDLYRIDPTKPGDYQRLLREALGEEGSCRGAVHLFSLDAAAVEATSAETLSADLGRGSVSAAYLAQALVRHGFRDAPRLFLVTRGAQAVEEGEPVSVGQAPLLGLGKTIALEHPELRCTRIDLSAAGGEGEAELLARELGARGREDQIALRGEGRYVARLVRGSFERDERAAPQQRLEPAGGRPFRLEIRRPGVLERLSLHEMAELRPGAGEVLIEVEAAGLNFLDVLLALGMLPDDVAGADAFGPRLGGECAGRVVAVGEGVTAFAPGQEVIAMGPRAFGSHMLASETLVVNKPASLGWEQAATMPVVFLTAYYALERVARLQKGERVLIHAGAGGVGLSAIQWAKHVGAEIFATAGSEEKRAYLRELGVAHVLDSRSLSFAEEVKRITQGEGVDVVLNSLSGEFISASLELLRDHGRFVEIGKADYYDNKQLGLRPFLRNLSFTLVDLRGMVAQRPERIGALLRELVARFEAGTLRPLPVQSFPASCATEAFAHMAQAKHIGKIALSLKDPEAQVAPLRREAAIALRADRSYLITGGLGGLGLSLARWLVEQGARHLALVGRRGPGPEAQQAIREMEEAGAQVLVASADVSRRGEVERLFARVEERLPPLCGIVHAAAVLDDHTLLEQSEESFRKVFGPKALGAWHLHALSEGRALDFFVMYSSAASLFGSPGQGNYAAANALLDALAHERERGGLRSMSIQWGAFAEVGLAAAQDNRGKRLSSRGGASFTPAEGLEALRRLLLNPRAEVGVVRFNARQWLEFYPGTAGLPFLAEVMAEDASDRGSGGPPLALERLKSAPAGERPALLERHLLEQAGSVLRLDPSKMDRGAPFQSLGMDSLMSLELRNRLEASLGIRLSATILFTYPTAGALAEHLLERLGIKSPGEEAQAAEPPAPDASALARIELSLSLDQLSDEQLISRLAEKLGPLPTHHEKAPS</sequence>
<dbReference type="Gene3D" id="3.10.129.110">
    <property type="entry name" value="Polyketide synthase dehydratase"/>
    <property type="match status" value="2"/>
</dbReference>
<dbReference type="SMART" id="SM00822">
    <property type="entry name" value="PKS_KR"/>
    <property type="match status" value="2"/>
</dbReference>
<dbReference type="Pfam" id="PF08240">
    <property type="entry name" value="ADH_N"/>
    <property type="match status" value="1"/>
</dbReference>
<dbReference type="PROSITE" id="PS00606">
    <property type="entry name" value="KS3_1"/>
    <property type="match status" value="2"/>
</dbReference>
<dbReference type="Gene3D" id="3.40.47.10">
    <property type="match status" value="2"/>
</dbReference>
<keyword evidence="4" id="KW-0521">NADP</keyword>
<dbReference type="SMART" id="SM00827">
    <property type="entry name" value="PKS_AT"/>
    <property type="match status" value="2"/>
</dbReference>
<feature type="region of interest" description="N-terminal hotdog fold" evidence="8">
    <location>
        <begin position="2720"/>
        <end position="2845"/>
    </location>
</feature>
<feature type="region of interest" description="N-terminal hotdog fold" evidence="8">
    <location>
        <begin position="935"/>
        <end position="1061"/>
    </location>
</feature>
<dbReference type="SUPFAM" id="SSF53901">
    <property type="entry name" value="Thiolase-like"/>
    <property type="match status" value="2"/>
</dbReference>
<keyword evidence="6" id="KW-0012">Acyltransferase</keyword>
<organism evidence="13">
    <name type="scientific">Sorangium cellulosum</name>
    <name type="common">Polyangium cellulosum</name>
    <dbReference type="NCBI Taxonomy" id="56"/>
    <lineage>
        <taxon>Bacteria</taxon>
        <taxon>Pseudomonadati</taxon>
        <taxon>Myxococcota</taxon>
        <taxon>Polyangia</taxon>
        <taxon>Polyangiales</taxon>
        <taxon>Polyangiaceae</taxon>
        <taxon>Sorangium</taxon>
    </lineage>
</organism>
<dbReference type="PANTHER" id="PTHR43775:SF37">
    <property type="entry name" value="SI:DKEY-61P9.11"/>
    <property type="match status" value="1"/>
</dbReference>
<dbReference type="Gene3D" id="3.40.366.10">
    <property type="entry name" value="Malonyl-Coenzyme A Acyl Carrier Protein, domain 2"/>
    <property type="match status" value="2"/>
</dbReference>
<dbReference type="InterPro" id="IPR014043">
    <property type="entry name" value="Acyl_transferase_dom"/>
</dbReference>
<dbReference type="Gene3D" id="3.40.50.720">
    <property type="entry name" value="NAD(P)-binding Rossmann-like Domain"/>
    <property type="match status" value="4"/>
</dbReference>
<dbReference type="InterPro" id="IPR014030">
    <property type="entry name" value="Ketoacyl_synth_N"/>
</dbReference>
<dbReference type="InterPro" id="IPR016039">
    <property type="entry name" value="Thiolase-like"/>
</dbReference>
<dbReference type="InterPro" id="IPR049551">
    <property type="entry name" value="PKS_DH_C"/>
</dbReference>
<dbReference type="GO" id="GO:0004312">
    <property type="term" value="F:fatty acid synthase activity"/>
    <property type="evidence" value="ECO:0007669"/>
    <property type="project" value="TreeGrafter"/>
</dbReference>
<dbReference type="InterPro" id="IPR009081">
    <property type="entry name" value="PP-bd_ACP"/>
</dbReference>
<feature type="active site" description="Proton acceptor; for dehydratase activity" evidence="8">
    <location>
        <position position="966"/>
    </location>
</feature>
<dbReference type="GO" id="GO:0008270">
    <property type="term" value="F:zinc ion binding"/>
    <property type="evidence" value="ECO:0007669"/>
    <property type="project" value="InterPro"/>
</dbReference>
<evidence type="ECO:0000259" key="11">
    <source>
        <dbReference type="PROSITE" id="PS52004"/>
    </source>
</evidence>
<dbReference type="InterPro" id="IPR002364">
    <property type="entry name" value="Quin_OxRdtase/zeta-crystal_CS"/>
</dbReference>
<evidence type="ECO:0000256" key="3">
    <source>
        <dbReference type="ARBA" id="ARBA00022679"/>
    </source>
</evidence>
<dbReference type="GO" id="GO:0016491">
    <property type="term" value="F:oxidoreductase activity"/>
    <property type="evidence" value="ECO:0007669"/>
    <property type="project" value="InterPro"/>
</dbReference>
<dbReference type="SUPFAM" id="SSF47336">
    <property type="entry name" value="ACP-like"/>
    <property type="match status" value="2"/>
</dbReference>
<dbReference type="Gene3D" id="3.90.180.10">
    <property type="entry name" value="Medium-chain alcohol dehydrogenases, catalytic domain"/>
    <property type="match status" value="1"/>
</dbReference>
<dbReference type="SMART" id="SM00825">
    <property type="entry name" value="PKS_KS"/>
    <property type="match status" value="2"/>
</dbReference>
<feature type="domain" description="PKS/mFAS DH" evidence="12">
    <location>
        <begin position="935"/>
        <end position="1221"/>
    </location>
</feature>
<feature type="domain" description="PKS/mFAS DH" evidence="12">
    <location>
        <begin position="2720"/>
        <end position="3006"/>
    </location>
</feature>
<evidence type="ECO:0000256" key="4">
    <source>
        <dbReference type="ARBA" id="ARBA00022857"/>
    </source>
</evidence>
<feature type="active site" description="Proton acceptor; for dehydratase activity" evidence="8">
    <location>
        <position position="2753"/>
    </location>
</feature>
<dbReference type="InterPro" id="IPR049490">
    <property type="entry name" value="C883_1060-like_KR_N"/>
</dbReference>
<feature type="region of interest" description="C-terminal hotdog fold" evidence="8">
    <location>
        <begin position="1076"/>
        <end position="1221"/>
    </location>
</feature>
<dbReference type="InterPro" id="IPR018201">
    <property type="entry name" value="Ketoacyl_synth_AS"/>
</dbReference>
<dbReference type="Pfam" id="PF21089">
    <property type="entry name" value="PKS_DH_N"/>
    <property type="match status" value="2"/>
</dbReference>
<dbReference type="SUPFAM" id="SSF51735">
    <property type="entry name" value="NAD(P)-binding Rossmann-fold domains"/>
    <property type="match status" value="5"/>
</dbReference>
<dbReference type="InterPro" id="IPR013149">
    <property type="entry name" value="ADH-like_C"/>
</dbReference>
<dbReference type="InterPro" id="IPR050091">
    <property type="entry name" value="PKS_NRPS_Biosynth_Enz"/>
</dbReference>
<dbReference type="InterPro" id="IPR057326">
    <property type="entry name" value="KR_dom"/>
</dbReference>
<dbReference type="SMART" id="SM00823">
    <property type="entry name" value="PKS_PP"/>
    <property type="match status" value="2"/>
</dbReference>
<dbReference type="Gene3D" id="1.10.1200.10">
    <property type="entry name" value="ACP-like"/>
    <property type="match status" value="2"/>
</dbReference>
<feature type="domain" description="Ketosynthase family 3 (KS3)" evidence="11">
    <location>
        <begin position="1820"/>
        <end position="2245"/>
    </location>
</feature>
<dbReference type="SMART" id="SM01294">
    <property type="entry name" value="PKS_PP_betabranch"/>
    <property type="match status" value="2"/>
</dbReference>
<evidence type="ECO:0000259" key="10">
    <source>
        <dbReference type="PROSITE" id="PS50075"/>
    </source>
</evidence>
<keyword evidence="1" id="KW-0596">Phosphopantetheine</keyword>
<dbReference type="Pfam" id="PF00698">
    <property type="entry name" value="Acyl_transf_1"/>
    <property type="match status" value="2"/>
</dbReference>
<dbReference type="GO" id="GO:0006633">
    <property type="term" value="P:fatty acid biosynthetic process"/>
    <property type="evidence" value="ECO:0007669"/>
    <property type="project" value="InterPro"/>
</dbReference>
<dbReference type="InterPro" id="IPR036736">
    <property type="entry name" value="ACP-like_sf"/>
</dbReference>
<dbReference type="SMART" id="SM00826">
    <property type="entry name" value="PKS_DH"/>
    <property type="match status" value="2"/>
</dbReference>
<feature type="domain" description="Carrier" evidence="10">
    <location>
        <begin position="1721"/>
        <end position="1799"/>
    </location>
</feature>
<dbReference type="SUPFAM" id="SSF55048">
    <property type="entry name" value="Probable ACP-binding domain of malonyl-CoA ACP transacylase"/>
    <property type="match status" value="2"/>
</dbReference>
<dbReference type="InterPro" id="IPR049900">
    <property type="entry name" value="PKS_mFAS_DH"/>
</dbReference>
<name>I0J6Y3_SORCE</name>
<dbReference type="Pfam" id="PF00107">
    <property type="entry name" value="ADH_zinc_N"/>
    <property type="match status" value="1"/>
</dbReference>
<evidence type="ECO:0000256" key="9">
    <source>
        <dbReference type="SAM" id="MobiDB-lite"/>
    </source>
</evidence>
<dbReference type="InterPro" id="IPR049552">
    <property type="entry name" value="PKS_DH_N"/>
</dbReference>
<dbReference type="InterPro" id="IPR036291">
    <property type="entry name" value="NAD(P)-bd_dom_sf"/>
</dbReference>
<dbReference type="PROSITE" id="PS50075">
    <property type="entry name" value="CARRIER"/>
    <property type="match status" value="2"/>
</dbReference>
<evidence type="ECO:0000256" key="8">
    <source>
        <dbReference type="PROSITE-ProRule" id="PRU01363"/>
    </source>
</evidence>
<dbReference type="Pfam" id="PF02801">
    <property type="entry name" value="Ketoacyl-synt_C"/>
    <property type="match status" value="2"/>
</dbReference>
<dbReference type="Pfam" id="PF00109">
    <property type="entry name" value="ketoacyl-synt"/>
    <property type="match status" value="2"/>
</dbReference>
<dbReference type="Pfam" id="PF16197">
    <property type="entry name" value="KAsynt_C_assoc"/>
    <property type="match status" value="1"/>
</dbReference>
<feature type="domain" description="Ketosynthase family 3 (KS3)" evidence="11">
    <location>
        <begin position="49"/>
        <end position="467"/>
    </location>
</feature>
<dbReference type="InterPro" id="IPR042104">
    <property type="entry name" value="PKS_dehydratase_sf"/>
</dbReference>
<dbReference type="FunFam" id="3.40.366.10:FF:000002">
    <property type="entry name" value="Probable polyketide synthase 2"/>
    <property type="match status" value="2"/>
</dbReference>
<reference evidence="13" key="2">
    <citation type="submission" date="2012-04" db="EMBL/GenBank/DDBJ databases">
        <title>Pellasoren: structure elucidation, biosynthesis and total synthesis of a new cytotoxic secondary metabolite from Sorangium cellulosum.</title>
        <authorList>
            <person name="Jahns C."/>
            <person name="Hoffmann T."/>
            <person name="Mueller S."/>
            <person name="Gerth K."/>
            <person name="Washausen P."/>
            <person name="Hoefle G."/>
            <person name="Reichenbach H."/>
            <person name="Kalesse M."/>
            <person name="Mueller R."/>
        </authorList>
    </citation>
    <scope>NUCLEOTIDE SEQUENCE</scope>
    <source>
        <strain evidence="13">So ce38</strain>
    </source>
</reference>
<dbReference type="SUPFAM" id="SSF52151">
    <property type="entry name" value="FabD/lysophospholipase-like"/>
    <property type="match status" value="2"/>
</dbReference>
<keyword evidence="3" id="KW-0808">Transferase</keyword>
<dbReference type="CDD" id="cd05195">
    <property type="entry name" value="enoyl_red"/>
    <property type="match status" value="1"/>
</dbReference>
<dbReference type="Pfam" id="PF08659">
    <property type="entry name" value="KR"/>
    <property type="match status" value="2"/>
</dbReference>
<dbReference type="InterPro" id="IPR032821">
    <property type="entry name" value="PKS_assoc"/>
</dbReference>
<evidence type="ECO:0000256" key="1">
    <source>
        <dbReference type="ARBA" id="ARBA00022450"/>
    </source>
</evidence>
<dbReference type="PROSITE" id="PS52004">
    <property type="entry name" value="KS3_2"/>
    <property type="match status" value="2"/>
</dbReference>
<dbReference type="InterPro" id="IPR016036">
    <property type="entry name" value="Malonyl_transacylase_ACP-bd"/>
</dbReference>
<protein>
    <submittedName>
        <fullName evidence="13">Polyketide synthase</fullName>
    </submittedName>
</protein>
<dbReference type="SMART" id="SM00829">
    <property type="entry name" value="PKS_ER"/>
    <property type="match status" value="1"/>
</dbReference>
<dbReference type="CDD" id="cd00833">
    <property type="entry name" value="PKS"/>
    <property type="match status" value="2"/>
</dbReference>
<proteinExistence type="predicted"/>
<feature type="active site" description="Proton donor; for dehydratase activity" evidence="8">
    <location>
        <position position="2921"/>
    </location>
</feature>
<dbReference type="Gene3D" id="3.30.70.3290">
    <property type="match status" value="2"/>
</dbReference>
<gene>
    <name evidence="13" type="primary">pelD</name>
</gene>
<dbReference type="InterPro" id="IPR006162">
    <property type="entry name" value="Ppantetheine_attach_site"/>
</dbReference>
<dbReference type="Pfam" id="PF00550">
    <property type="entry name" value="PP-binding"/>
    <property type="match status" value="2"/>
</dbReference>
<feature type="active site" description="Proton donor; for dehydratase activity" evidence="8">
    <location>
        <position position="1137"/>
    </location>
</feature>
<dbReference type="GO" id="GO:0004315">
    <property type="term" value="F:3-oxoacyl-[acyl-carrier-protein] synthase activity"/>
    <property type="evidence" value="ECO:0007669"/>
    <property type="project" value="InterPro"/>
</dbReference>
<feature type="region of interest" description="C-terminal hotdog fold" evidence="8">
    <location>
        <begin position="2862"/>
        <end position="3006"/>
    </location>
</feature>
<dbReference type="InterPro" id="IPR020807">
    <property type="entry name" value="PKS_DH"/>
</dbReference>
<evidence type="ECO:0000256" key="5">
    <source>
        <dbReference type="ARBA" id="ARBA00023268"/>
    </source>
</evidence>
<dbReference type="Pfam" id="PF21394">
    <property type="entry name" value="Beta-ketacyl_N"/>
    <property type="match status" value="1"/>
</dbReference>
<dbReference type="InterPro" id="IPR020843">
    <property type="entry name" value="ER"/>
</dbReference>
<dbReference type="InterPro" id="IPR020841">
    <property type="entry name" value="PKS_Beta-ketoAc_synthase_dom"/>
</dbReference>
<dbReference type="EMBL" id="HE616533">
    <property type="protein sequence ID" value="CCE88376.1"/>
    <property type="molecule type" value="Genomic_DNA"/>
</dbReference>
<keyword evidence="5" id="KW-0511">Multifunctional enzyme</keyword>
<feature type="region of interest" description="Disordered" evidence="9">
    <location>
        <begin position="1"/>
        <end position="24"/>
    </location>
</feature>
<dbReference type="InterPro" id="IPR014031">
    <property type="entry name" value="Ketoacyl_synth_C"/>
</dbReference>
<dbReference type="InterPro" id="IPR011032">
    <property type="entry name" value="GroES-like_sf"/>
</dbReference>
<accession>I0J6Y3</accession>
<dbReference type="Pfam" id="PF22621">
    <property type="entry name" value="CurL-like_PKS_C"/>
    <property type="match status" value="1"/>
</dbReference>